<keyword evidence="2 3" id="KW-0067">ATP-binding</keyword>
<dbReference type="Gene3D" id="1.10.510.10">
    <property type="entry name" value="Transferase(Phosphotransferase) domain 1"/>
    <property type="match status" value="1"/>
</dbReference>
<keyword evidence="5" id="KW-0808">Transferase</keyword>
<gene>
    <name evidence="5" type="ORF">F6J85_12130</name>
</gene>
<dbReference type="PROSITE" id="PS00107">
    <property type="entry name" value="PROTEIN_KINASE_ATP"/>
    <property type="match status" value="1"/>
</dbReference>
<dbReference type="SUPFAM" id="SSF56112">
    <property type="entry name" value="Protein kinase-like (PK-like)"/>
    <property type="match status" value="1"/>
</dbReference>
<evidence type="ECO:0000259" key="4">
    <source>
        <dbReference type="PROSITE" id="PS50011"/>
    </source>
</evidence>
<dbReference type="CDD" id="cd00180">
    <property type="entry name" value="PKc"/>
    <property type="match status" value="1"/>
</dbReference>
<dbReference type="PROSITE" id="PS00108">
    <property type="entry name" value="PROTEIN_KINASE_ST"/>
    <property type="match status" value="1"/>
</dbReference>
<keyword evidence="1 3" id="KW-0547">Nucleotide-binding</keyword>
<evidence type="ECO:0000313" key="5">
    <source>
        <dbReference type="EMBL" id="QEW03763.1"/>
    </source>
</evidence>
<name>A0A5J6L5F2_9MICO</name>
<dbReference type="EMBL" id="CP044232">
    <property type="protein sequence ID" value="QEW03763.1"/>
    <property type="molecule type" value="Genomic_DNA"/>
</dbReference>
<dbReference type="GO" id="GO:0004674">
    <property type="term" value="F:protein serine/threonine kinase activity"/>
    <property type="evidence" value="ECO:0007669"/>
    <property type="project" value="TreeGrafter"/>
</dbReference>
<protein>
    <submittedName>
        <fullName evidence="5">Protein kinase family protein</fullName>
    </submittedName>
</protein>
<dbReference type="PROSITE" id="PS50011">
    <property type="entry name" value="PROTEIN_KINASE_DOM"/>
    <property type="match status" value="1"/>
</dbReference>
<evidence type="ECO:0000256" key="1">
    <source>
        <dbReference type="ARBA" id="ARBA00022741"/>
    </source>
</evidence>
<dbReference type="InterPro" id="IPR000719">
    <property type="entry name" value="Prot_kinase_dom"/>
</dbReference>
<evidence type="ECO:0000256" key="2">
    <source>
        <dbReference type="ARBA" id="ARBA00022840"/>
    </source>
</evidence>
<evidence type="ECO:0000256" key="3">
    <source>
        <dbReference type="PROSITE-ProRule" id="PRU10141"/>
    </source>
</evidence>
<dbReference type="PANTHER" id="PTHR44167:SF18">
    <property type="entry name" value="PROTEIN KINASE DOMAIN-CONTAINING PROTEIN"/>
    <property type="match status" value="1"/>
</dbReference>
<accession>A0A5J6L5F2</accession>
<dbReference type="RefSeq" id="WP_150925321.1">
    <property type="nucleotide sequence ID" value="NZ_CP044232.1"/>
</dbReference>
<feature type="domain" description="Protein kinase" evidence="4">
    <location>
        <begin position="23"/>
        <end position="332"/>
    </location>
</feature>
<feature type="binding site" evidence="3">
    <location>
        <position position="52"/>
    </location>
    <ligand>
        <name>ATP</name>
        <dbReference type="ChEBI" id="CHEBI:30616"/>
    </ligand>
</feature>
<evidence type="ECO:0000313" key="6">
    <source>
        <dbReference type="Proteomes" id="UP000325516"/>
    </source>
</evidence>
<sequence length="361" mass="39377">MSAPAATVDPWVQLLTGKALGEYLVGDYLGSGNFGYVFEGTHVTTGGIFAIKILKPGALSEAVIDFENEGVLLRQLLSCTGVINVVDGGSGNVDLSNGVHTVPLPIQFLVLARASGSVDELIRDPNTRSRLDWVELLGFWRDVILAVKQMHARSIAHRDLKADNCLMLVSRNLSSVKLADLGRGKDFSLTPTRLPEDYLHGRGDLRFAPPEFLLLQGGSAARDFIAADYYGVGSLLVELATGQPMSALAVGDVRAVLASAMADQAAGRWSDLSAFEANFRTAVAFVVEQMPRSIRADASVVLTHLCRPVPADRLAKPPYSRDRQSRDGLDWVLRRTDIMIRRLLIERKTERLQAAKQRRSA</sequence>
<reference evidence="6" key="1">
    <citation type="submission" date="2019-09" db="EMBL/GenBank/DDBJ databases">
        <title>Mumia zhuanghuii sp. nov. isolated from the intestinal contents of plateau pika (Ochotona curzoniae) in the Qinghai-Tibet plateau of China.</title>
        <authorList>
            <person name="Tian Z."/>
        </authorList>
    </citation>
    <scope>NUCLEOTIDE SEQUENCE [LARGE SCALE GENOMIC DNA]</scope>
    <source>
        <strain evidence="6">L-031</strain>
    </source>
</reference>
<dbReference type="AlphaFoldDB" id="A0A5J6L5F2"/>
<dbReference type="PANTHER" id="PTHR44167">
    <property type="entry name" value="OVARIAN-SPECIFIC SERINE/THREONINE-PROTEIN KINASE LOK-RELATED"/>
    <property type="match status" value="1"/>
</dbReference>
<dbReference type="GO" id="GO:0005524">
    <property type="term" value="F:ATP binding"/>
    <property type="evidence" value="ECO:0007669"/>
    <property type="project" value="UniProtKB-UniRule"/>
</dbReference>
<dbReference type="KEGG" id="mlz:F6J85_12130"/>
<dbReference type="GO" id="GO:0005737">
    <property type="term" value="C:cytoplasm"/>
    <property type="evidence" value="ECO:0007669"/>
    <property type="project" value="TreeGrafter"/>
</dbReference>
<dbReference type="InterPro" id="IPR008271">
    <property type="entry name" value="Ser/Thr_kinase_AS"/>
</dbReference>
<dbReference type="Pfam" id="PF00069">
    <property type="entry name" value="Pkinase"/>
    <property type="match status" value="1"/>
</dbReference>
<dbReference type="InterPro" id="IPR011009">
    <property type="entry name" value="Kinase-like_dom_sf"/>
</dbReference>
<dbReference type="SMART" id="SM00220">
    <property type="entry name" value="S_TKc"/>
    <property type="match status" value="1"/>
</dbReference>
<keyword evidence="5" id="KW-0418">Kinase</keyword>
<dbReference type="InterPro" id="IPR017441">
    <property type="entry name" value="Protein_kinase_ATP_BS"/>
</dbReference>
<keyword evidence="6" id="KW-1185">Reference proteome</keyword>
<dbReference type="Proteomes" id="UP000325516">
    <property type="component" value="Chromosome"/>
</dbReference>
<proteinExistence type="predicted"/>
<organism evidence="5 6">
    <name type="scientific">Microbacterium lushaniae</name>
    <dbReference type="NCBI Taxonomy" id="2614639"/>
    <lineage>
        <taxon>Bacteria</taxon>
        <taxon>Bacillati</taxon>
        <taxon>Actinomycetota</taxon>
        <taxon>Actinomycetes</taxon>
        <taxon>Micrococcales</taxon>
        <taxon>Microbacteriaceae</taxon>
        <taxon>Microbacterium</taxon>
    </lineage>
</organism>